<dbReference type="SUPFAM" id="SSF53850">
    <property type="entry name" value="Periplasmic binding protein-like II"/>
    <property type="match status" value="1"/>
</dbReference>
<dbReference type="EMBL" id="QJVJ01000006">
    <property type="protein sequence ID" value="PYI53986.1"/>
    <property type="molecule type" value="Genomic_DNA"/>
</dbReference>
<accession>A0A2V5KWC5</accession>
<reference evidence="2 3" key="1">
    <citation type="submission" date="2018-05" db="EMBL/GenBank/DDBJ databases">
        <title>Paenibacillus flagellatus sp. nov., isolated from selenium mineral soil.</title>
        <authorList>
            <person name="Dai X."/>
        </authorList>
    </citation>
    <scope>NUCLEOTIDE SEQUENCE [LARGE SCALE GENOMIC DNA]</scope>
    <source>
        <strain evidence="2 3">DXL2</strain>
    </source>
</reference>
<keyword evidence="1" id="KW-0732">Signal</keyword>
<feature type="signal peptide" evidence="1">
    <location>
        <begin position="1"/>
        <end position="26"/>
    </location>
</feature>
<dbReference type="InterPro" id="IPR050490">
    <property type="entry name" value="Bact_solute-bd_prot1"/>
</dbReference>
<dbReference type="PANTHER" id="PTHR43649">
    <property type="entry name" value="ARABINOSE-BINDING PROTEIN-RELATED"/>
    <property type="match status" value="1"/>
</dbReference>
<sequence>MPIQPWNRRMLAGAAALAAASVIVSGCEPAVPEADKPGTAANPKTGISVSIYDRGSIPPGEGNWDHNRWTEWIRRNAPVPVTFVPVPRWESLQTFNALFATNAAPDLILEYDTGYRNRWYGQKLLMPLDDVIDKYSTAYKELMHQFPQLKKLGTKDDGKLYEIGRVYPLTAGHRIYIREDWLRKLNLPVPSTTEELFETAKAFAEQDPDGNGKPDTFGLNLSGNGASIVQHMFGFGEVAWRFEGGKFVHEWERLRTAVAFQKKLFDAGSVDKDFLTDKSGEKAKRDFLSGKLGIYLHQEITDKEYETFKSNAPDGKLAILVMPKSEYGQFSPAVGSPIQMVATVSASAKDPKAVMSYIDFMIKPENARTIRNGLEGVHWSKDGDGCPAPIDPERNKQEVSYTGDLGMLTSQLLFGRCGFTEAKPQQTETQRVLRDLAIQADEAYVSRSRPIPTLKPEYLPVLPHDLSVAVKNIDQPIKDIWAKAVVGGAGYTADQAYRDAKDLWNRAGGAKIDDFYAEWYETNRSKAFVLDDLYRFGEDAVKLYGNK</sequence>
<protein>
    <submittedName>
        <fullName evidence="2">ABC transporter substrate-binding protein</fullName>
    </submittedName>
</protein>
<dbReference type="PANTHER" id="PTHR43649:SF12">
    <property type="entry name" value="DIACETYLCHITOBIOSE BINDING PROTEIN DASA"/>
    <property type="match status" value="1"/>
</dbReference>
<evidence type="ECO:0000313" key="2">
    <source>
        <dbReference type="EMBL" id="PYI53986.1"/>
    </source>
</evidence>
<name>A0A2V5KWC5_9BACL</name>
<dbReference type="Pfam" id="PF01547">
    <property type="entry name" value="SBP_bac_1"/>
    <property type="match status" value="1"/>
</dbReference>
<keyword evidence="3" id="KW-1185">Reference proteome</keyword>
<dbReference type="Gene3D" id="3.40.190.10">
    <property type="entry name" value="Periplasmic binding protein-like II"/>
    <property type="match status" value="2"/>
</dbReference>
<dbReference type="AlphaFoldDB" id="A0A2V5KWC5"/>
<dbReference type="InterPro" id="IPR006059">
    <property type="entry name" value="SBP"/>
</dbReference>
<dbReference type="Proteomes" id="UP000247476">
    <property type="component" value="Unassembled WGS sequence"/>
</dbReference>
<dbReference type="OrthoDB" id="2506821at2"/>
<evidence type="ECO:0000313" key="3">
    <source>
        <dbReference type="Proteomes" id="UP000247476"/>
    </source>
</evidence>
<evidence type="ECO:0000256" key="1">
    <source>
        <dbReference type="SAM" id="SignalP"/>
    </source>
</evidence>
<proteinExistence type="predicted"/>
<organism evidence="2 3">
    <name type="scientific">Paenibacillus flagellatus</name>
    <dbReference type="NCBI Taxonomy" id="2211139"/>
    <lineage>
        <taxon>Bacteria</taxon>
        <taxon>Bacillati</taxon>
        <taxon>Bacillota</taxon>
        <taxon>Bacilli</taxon>
        <taxon>Bacillales</taxon>
        <taxon>Paenibacillaceae</taxon>
        <taxon>Paenibacillus</taxon>
    </lineage>
</organism>
<comment type="caution">
    <text evidence="2">The sequence shown here is derived from an EMBL/GenBank/DDBJ whole genome shotgun (WGS) entry which is preliminary data.</text>
</comment>
<gene>
    <name evidence="2" type="ORF">DLM86_15670</name>
</gene>
<feature type="chain" id="PRO_5039540677" evidence="1">
    <location>
        <begin position="27"/>
        <end position="547"/>
    </location>
</feature>
<dbReference type="RefSeq" id="WP_110840970.1">
    <property type="nucleotide sequence ID" value="NZ_QJVJ01000006.1"/>
</dbReference>